<dbReference type="Gene3D" id="1.10.287.70">
    <property type="match status" value="1"/>
</dbReference>
<proteinExistence type="predicted"/>
<keyword evidence="1" id="KW-0812">Transmembrane</keyword>
<dbReference type="EMBL" id="JAPFCC010000001">
    <property type="protein sequence ID" value="MCW7553903.1"/>
    <property type="molecule type" value="Genomic_DNA"/>
</dbReference>
<dbReference type="GO" id="GO:0034220">
    <property type="term" value="P:monoatomic ion transmembrane transport"/>
    <property type="evidence" value="ECO:0007669"/>
    <property type="project" value="UniProtKB-KW"/>
</dbReference>
<feature type="domain" description="Potassium channel" evidence="2">
    <location>
        <begin position="64"/>
        <end position="137"/>
    </location>
</feature>
<keyword evidence="3" id="KW-0407">Ion channel</keyword>
<feature type="transmembrane region" description="Helical" evidence="1">
    <location>
        <begin position="49"/>
        <end position="77"/>
    </location>
</feature>
<accession>A0ABT3MXU3</accession>
<evidence type="ECO:0000313" key="4">
    <source>
        <dbReference type="Proteomes" id="UP001209854"/>
    </source>
</evidence>
<keyword evidence="3" id="KW-0813">Transport</keyword>
<keyword evidence="1" id="KW-0472">Membrane</keyword>
<dbReference type="Proteomes" id="UP001209854">
    <property type="component" value="Unassembled WGS sequence"/>
</dbReference>
<gene>
    <name evidence="3" type="ORF">NX722_14970</name>
</gene>
<evidence type="ECO:0000256" key="1">
    <source>
        <dbReference type="SAM" id="Phobius"/>
    </source>
</evidence>
<protein>
    <submittedName>
        <fullName evidence="3">Potassium channel family protein</fullName>
    </submittedName>
</protein>
<reference evidence="3 4" key="1">
    <citation type="submission" date="2022-10" db="EMBL/GenBank/DDBJ databases">
        <title>High-quality genome sequences of two octocoral-associated bacteria, Endozoicomonas euniceicola EF212 and Endozoicomonas gorgoniicola PS125.</title>
        <authorList>
            <person name="Chiou Y.-J."/>
            <person name="Chen Y.-H."/>
        </authorList>
    </citation>
    <scope>NUCLEOTIDE SEQUENCE [LARGE SCALE GENOMIC DNA]</scope>
    <source>
        <strain evidence="3 4">PS125</strain>
    </source>
</reference>
<feature type="transmembrane region" description="Helical" evidence="1">
    <location>
        <begin position="89"/>
        <end position="107"/>
    </location>
</feature>
<evidence type="ECO:0000259" key="2">
    <source>
        <dbReference type="Pfam" id="PF07885"/>
    </source>
</evidence>
<name>A0ABT3MXU3_9GAMM</name>
<dbReference type="SUPFAM" id="SSF81324">
    <property type="entry name" value="Voltage-gated potassium channels"/>
    <property type="match status" value="1"/>
</dbReference>
<dbReference type="InterPro" id="IPR013099">
    <property type="entry name" value="K_chnl_dom"/>
</dbReference>
<keyword evidence="4" id="KW-1185">Reference proteome</keyword>
<keyword evidence="1" id="KW-1133">Transmembrane helix</keyword>
<organism evidence="3 4">
    <name type="scientific">Endozoicomonas gorgoniicola</name>
    <dbReference type="NCBI Taxonomy" id="1234144"/>
    <lineage>
        <taxon>Bacteria</taxon>
        <taxon>Pseudomonadati</taxon>
        <taxon>Pseudomonadota</taxon>
        <taxon>Gammaproteobacteria</taxon>
        <taxon>Oceanospirillales</taxon>
        <taxon>Endozoicomonadaceae</taxon>
        <taxon>Endozoicomonas</taxon>
    </lineage>
</organism>
<evidence type="ECO:0000313" key="3">
    <source>
        <dbReference type="EMBL" id="MCW7553903.1"/>
    </source>
</evidence>
<dbReference type="Pfam" id="PF07885">
    <property type="entry name" value="Ion_trans_2"/>
    <property type="match status" value="1"/>
</dbReference>
<feature type="transmembrane region" description="Helical" evidence="1">
    <location>
        <begin position="6"/>
        <end position="28"/>
    </location>
</feature>
<sequence length="163" mass="18113">MLLNASLYGSLMVTLTVLLHAAGTTLWLKGLQKLSKSHPHLLATTKSHFLVLTTTALIVVFLHLAEITLWAAAYHAIPEVEVILSWPDAIYFSMVTFTTLGYGDIVLTGDTRLLTGIQSINGIILSGWSTAMLFMVIETIWKQDFNLTDNQKNQKNQKSQKQP</sequence>
<comment type="caution">
    <text evidence="3">The sequence shown here is derived from an EMBL/GenBank/DDBJ whole genome shotgun (WGS) entry which is preliminary data.</text>
</comment>
<dbReference type="RefSeq" id="WP_262563642.1">
    <property type="nucleotide sequence ID" value="NZ_JAPFCC010000001.1"/>
</dbReference>
<feature type="transmembrane region" description="Helical" evidence="1">
    <location>
        <begin position="119"/>
        <end position="141"/>
    </location>
</feature>
<keyword evidence="3" id="KW-0406">Ion transport</keyword>